<evidence type="ECO:0000259" key="2">
    <source>
        <dbReference type="PROSITE" id="PS51671"/>
    </source>
</evidence>
<dbReference type="EMBL" id="CAAJVP010000013">
    <property type="protein sequence ID" value="VHY13102.1"/>
    <property type="molecule type" value="Genomic_DNA"/>
</dbReference>
<evidence type="ECO:0000313" key="12">
    <source>
        <dbReference type="EMBL" id="VHY13102.1"/>
    </source>
</evidence>
<proteinExistence type="inferred from homology"/>
<evidence type="ECO:0000313" key="9">
    <source>
        <dbReference type="EMBL" id="SJS32589.1"/>
    </source>
</evidence>
<reference evidence="5" key="1">
    <citation type="submission" date="2014-07" db="EMBL/GenBank/DDBJ databases">
        <authorList>
            <person name="Monot Marc"/>
        </authorList>
    </citation>
    <scope>NUCLEOTIDE SEQUENCE</scope>
    <source>
        <strain evidence="5">7032989</strain>
        <strain evidence="4">7032994</strain>
    </source>
</reference>
<evidence type="ECO:0000313" key="13">
    <source>
        <dbReference type="Proteomes" id="UP000189137"/>
    </source>
</evidence>
<organism evidence="5">
    <name type="scientific">Clostridioides difficile</name>
    <name type="common">Peptoclostridium difficile</name>
    <dbReference type="NCBI Taxonomy" id="1496"/>
    <lineage>
        <taxon>Bacteria</taxon>
        <taxon>Bacillati</taxon>
        <taxon>Bacillota</taxon>
        <taxon>Clostridia</taxon>
        <taxon>Peptostreptococcales</taxon>
        <taxon>Peptostreptococcaceae</taxon>
        <taxon>Clostridioides</taxon>
    </lineage>
</organism>
<dbReference type="EMBL" id="LK932407">
    <property type="protein sequence ID" value="CDS88569.1"/>
    <property type="molecule type" value="Genomic_DNA"/>
</dbReference>
<dbReference type="EMBL" id="CAADAN010000001">
    <property type="protein sequence ID" value="VFD29071.1"/>
    <property type="molecule type" value="Genomic_DNA"/>
</dbReference>
<dbReference type="InterPro" id="IPR002912">
    <property type="entry name" value="ACT_dom"/>
</dbReference>
<evidence type="ECO:0000313" key="5">
    <source>
        <dbReference type="EMBL" id="CDT64190.1"/>
    </source>
</evidence>
<feature type="domain" description="ACT" evidence="2">
    <location>
        <begin position="4"/>
        <end position="82"/>
    </location>
</feature>
<dbReference type="GeneID" id="66355025"/>
<dbReference type="EMBL" id="CAADAT010000006">
    <property type="protein sequence ID" value="VFD53898.1"/>
    <property type="molecule type" value="Genomic_DNA"/>
</dbReference>
<dbReference type="Gene3D" id="3.30.70.260">
    <property type="match status" value="1"/>
</dbReference>
<dbReference type="Proteomes" id="UP000878956">
    <property type="component" value="Unassembled WGS sequence"/>
</dbReference>
<reference evidence="6" key="4">
    <citation type="submission" date="2021-06" db="EMBL/GenBank/DDBJ databases">
        <authorList>
            <consortium name="NCBI Pathogen Detection Project"/>
        </authorList>
    </citation>
    <scope>NUCLEOTIDE SEQUENCE</scope>
    <source>
        <strain evidence="7">Clostridioides</strain>
        <strain evidence="6">HN1000</strain>
    </source>
</reference>
<dbReference type="Proteomes" id="UP000879542">
    <property type="component" value="Unassembled WGS sequence"/>
</dbReference>
<dbReference type="EMBL" id="LK932505">
    <property type="protein sequence ID" value="CDS85066.1"/>
    <property type="molecule type" value="Genomic_DNA"/>
</dbReference>
<evidence type="ECO:0000313" key="4">
    <source>
        <dbReference type="EMBL" id="CDS88569.1"/>
    </source>
</evidence>
<dbReference type="SUPFAM" id="SSF55021">
    <property type="entry name" value="ACT-like"/>
    <property type="match status" value="1"/>
</dbReference>
<sequence>MKAILTVIGKDKPGIVAGISDELYKQNINIVDISQKILQDYFTMIMIVDLEKSLNSFEKTVEDLVERGKKLSVDVKIQREEIFNSMHNL</sequence>
<reference evidence="6" key="2">
    <citation type="journal article" date="2018" name="Genome Biol.">
        <title>SKESA: strategic k-mer extension for scrupulous assemblies.</title>
        <authorList>
            <person name="Souvorov A."/>
            <person name="Agarwala R."/>
            <person name="Lipman D.J."/>
        </authorList>
    </citation>
    <scope>NUCLEOTIDE SEQUENCE</scope>
    <source>
        <strain evidence="7">Clostridioides</strain>
        <strain evidence="6">HN1000</strain>
    </source>
</reference>
<dbReference type="EMBL" id="LK933316">
    <property type="protein sequence ID" value="CDT64190.1"/>
    <property type="molecule type" value="Genomic_DNA"/>
</dbReference>
<protein>
    <recommendedName>
        <fullName evidence="1">UPF0237 protein BN1095_620041</fullName>
    </recommendedName>
</protein>
<dbReference type="InterPro" id="IPR022986">
    <property type="entry name" value="UPF0237_ACT"/>
</dbReference>
<dbReference type="CDD" id="cd04872">
    <property type="entry name" value="ACT_1ZPV"/>
    <property type="match status" value="1"/>
</dbReference>
<dbReference type="Proteomes" id="UP000189137">
    <property type="component" value="Unassembled WGS sequence"/>
</dbReference>
<dbReference type="InterPro" id="IPR050990">
    <property type="entry name" value="UPF0237/GcvR_regulator"/>
</dbReference>
<dbReference type="PROSITE" id="PS51671">
    <property type="entry name" value="ACT"/>
    <property type="match status" value="1"/>
</dbReference>
<evidence type="ECO:0000313" key="16">
    <source>
        <dbReference type="Proteomes" id="UP000411588"/>
    </source>
</evidence>
<gene>
    <name evidence="5" type="ORF">BN1095_620041</name>
    <name evidence="3" type="ORF">BN1096_520076</name>
    <name evidence="4" type="ORF">BN1097_680108</name>
    <name evidence="6" type="ORF">KRM00_002316</name>
    <name evidence="7" type="ORF">KRQ00_002973</name>
    <name evidence="8" type="ORF">KRQ00_004316</name>
    <name evidence="12" type="ORF">SAMEA1402366_02593</name>
    <name evidence="10" type="ORF">SAMEA1402399_00103</name>
    <name evidence="11" type="ORF">SAMEA1710456_01374</name>
    <name evidence="9" type="ORF">SAMEA3375112_01838</name>
</gene>
<dbReference type="RefSeq" id="WP_003416152.1">
    <property type="nucleotide sequence ID" value="NZ_AP025558.1"/>
</dbReference>
<comment type="similarity">
    <text evidence="1">Belongs to the UPF0237 family.</text>
</comment>
<dbReference type="AlphaFoldDB" id="A0A031WAV4"/>
<dbReference type="InterPro" id="IPR045865">
    <property type="entry name" value="ACT-like_dom_sf"/>
</dbReference>
<dbReference type="PANTHER" id="PTHR34875:SF6">
    <property type="entry name" value="UPF0237 PROTEIN MJ1558"/>
    <property type="match status" value="1"/>
</dbReference>
<accession>A0A031WAV4</accession>
<dbReference type="Proteomes" id="UP000411588">
    <property type="component" value="Unassembled WGS sequence"/>
</dbReference>
<evidence type="ECO:0000313" key="8">
    <source>
        <dbReference type="EMBL" id="HBH2622437.1"/>
    </source>
</evidence>
<dbReference type="PATRIC" id="fig|1496.1371.peg.1490"/>
<reference evidence="14 16" key="3">
    <citation type="submission" date="2019-02" db="EMBL/GenBank/DDBJ databases">
        <authorList>
            <consortium name="Pathogen Informatics"/>
        </authorList>
    </citation>
    <scope>NUCLEOTIDE SEQUENCE [LARGE SCALE GENOMIC DNA]</scope>
    <source>
        <strain evidence="11 14">078GUE027</strain>
        <strain evidence="10">Clo34</strain>
        <strain evidence="16">clo34</strain>
        <strain evidence="12">Tl291</strain>
        <strain evidence="15">tl291</strain>
        <strain evidence="9 13">VRECD0157</strain>
    </source>
</reference>
<name>A0A031WAV4_CLODI</name>
<evidence type="ECO:0000313" key="11">
    <source>
        <dbReference type="EMBL" id="VFD53898.1"/>
    </source>
</evidence>
<dbReference type="HAMAP" id="MF_01054">
    <property type="entry name" value="UPF0237"/>
    <property type="match status" value="1"/>
</dbReference>
<evidence type="ECO:0000313" key="3">
    <source>
        <dbReference type="EMBL" id="CDS85066.1"/>
    </source>
</evidence>
<evidence type="ECO:0000313" key="10">
    <source>
        <dbReference type="EMBL" id="VFD29071.1"/>
    </source>
</evidence>
<evidence type="ECO:0000313" key="7">
    <source>
        <dbReference type="EMBL" id="HBH2621187.1"/>
    </source>
</evidence>
<evidence type="ECO:0000256" key="1">
    <source>
        <dbReference type="HAMAP-Rule" id="MF_01054"/>
    </source>
</evidence>
<dbReference type="PANTHER" id="PTHR34875">
    <property type="entry name" value="UPF0237 PROTEIN MJ1558"/>
    <property type="match status" value="1"/>
</dbReference>
<dbReference type="EMBL" id="FUPS01000005">
    <property type="protein sequence ID" value="SJS32589.1"/>
    <property type="molecule type" value="Genomic_DNA"/>
</dbReference>
<dbReference type="Proteomes" id="UP000372533">
    <property type="component" value="Unassembled WGS sequence"/>
</dbReference>
<dbReference type="Proteomes" id="UP000346772">
    <property type="component" value="Unassembled WGS sequence"/>
</dbReference>
<dbReference type="EMBL" id="DAEQIJ010000016">
    <property type="protein sequence ID" value="HBH2621187.1"/>
    <property type="molecule type" value="Genomic_DNA"/>
</dbReference>
<evidence type="ECO:0000313" key="14">
    <source>
        <dbReference type="Proteomes" id="UP000346772"/>
    </source>
</evidence>
<dbReference type="NCBIfam" id="NF001220">
    <property type="entry name" value="PRK00194.1"/>
    <property type="match status" value="1"/>
</dbReference>
<dbReference type="EMBL" id="DAEQIJ010000070">
    <property type="protein sequence ID" value="HBH2622437.1"/>
    <property type="molecule type" value="Genomic_DNA"/>
</dbReference>
<evidence type="ECO:0000313" key="6">
    <source>
        <dbReference type="EMBL" id="HBH1542824.1"/>
    </source>
</evidence>
<evidence type="ECO:0000313" key="15">
    <source>
        <dbReference type="Proteomes" id="UP000372533"/>
    </source>
</evidence>
<dbReference type="OMA" id="MIMLVDI"/>
<dbReference type="Pfam" id="PF13740">
    <property type="entry name" value="ACT_6"/>
    <property type="match status" value="1"/>
</dbReference>
<dbReference type="EMBL" id="DAEPXK010000024">
    <property type="protein sequence ID" value="HBH1542824.1"/>
    <property type="molecule type" value="Genomic_DNA"/>
</dbReference>